<gene>
    <name evidence="5" type="ORF">FD01_GL002080</name>
</gene>
<dbReference type="CDD" id="cd01544">
    <property type="entry name" value="PBP1_GalR"/>
    <property type="match status" value="1"/>
</dbReference>
<evidence type="ECO:0000259" key="4">
    <source>
        <dbReference type="PROSITE" id="PS50932"/>
    </source>
</evidence>
<dbReference type="AlphaFoldDB" id="A0A0R1RGB2"/>
<dbReference type="PROSITE" id="PS50932">
    <property type="entry name" value="HTH_LACI_2"/>
    <property type="match status" value="1"/>
</dbReference>
<proteinExistence type="predicted"/>
<reference evidence="5 6" key="1">
    <citation type="journal article" date="2015" name="Genome Announc.">
        <title>Expanding the biotechnology potential of lactobacilli through comparative genomics of 213 strains and associated genera.</title>
        <authorList>
            <person name="Sun Z."/>
            <person name="Harris H.M."/>
            <person name="McCann A."/>
            <person name="Guo C."/>
            <person name="Argimon S."/>
            <person name="Zhang W."/>
            <person name="Yang X."/>
            <person name="Jeffery I.B."/>
            <person name="Cooney J.C."/>
            <person name="Kagawa T.F."/>
            <person name="Liu W."/>
            <person name="Song Y."/>
            <person name="Salvetti E."/>
            <person name="Wrobel A."/>
            <person name="Rasinkangas P."/>
            <person name="Parkhill J."/>
            <person name="Rea M.C."/>
            <person name="O'Sullivan O."/>
            <person name="Ritari J."/>
            <person name="Douillard F.P."/>
            <person name="Paul Ross R."/>
            <person name="Yang R."/>
            <person name="Briner A.E."/>
            <person name="Felis G.E."/>
            <person name="de Vos W.M."/>
            <person name="Barrangou R."/>
            <person name="Klaenhammer T.R."/>
            <person name="Caufield P.W."/>
            <person name="Cui Y."/>
            <person name="Zhang H."/>
            <person name="O'Toole P.W."/>
        </authorList>
    </citation>
    <scope>NUCLEOTIDE SEQUENCE [LARGE SCALE GENOMIC DNA]</scope>
    <source>
        <strain evidence="5 6">DSM 13343</strain>
    </source>
</reference>
<dbReference type="Pfam" id="PF00356">
    <property type="entry name" value="LacI"/>
    <property type="match status" value="1"/>
</dbReference>
<keyword evidence="2" id="KW-0238">DNA-binding</keyword>
<feature type="domain" description="HTH lacI-type" evidence="4">
    <location>
        <begin position="5"/>
        <end position="57"/>
    </location>
</feature>
<keyword evidence="3" id="KW-0804">Transcription</keyword>
<evidence type="ECO:0000313" key="6">
    <source>
        <dbReference type="Proteomes" id="UP000051790"/>
    </source>
</evidence>
<dbReference type="Gene3D" id="3.40.50.2300">
    <property type="match status" value="2"/>
</dbReference>
<dbReference type="PATRIC" id="fig|1423769.4.peg.2237"/>
<accession>A0A0R1RGB2</accession>
<sequence>MSTITTIKDIAEKAHVSSSTVSRVLNNDATMNVTDDTRRKIYAAAEELNYQKRSLKSLHSKGIVALVQWYSTDKELGDLYYRAIRWGIENQLEASQYEVKHFLPSDTLPSMSDFAGIVALGKFSTAQLEVLKQSGKPLVIVDQDVLGEGVSCVVPDFANGIDRIIHYMQAAGYQTVGMIAGVEETSDGQALNDPRRQLFPQLAVDAGFSTPAIYAAPFTVEGGYQAMEVAITAGKLPDAFFVANDSMAIGAIKALQNAHINIPDDVSLFGFNNLAIGLYLNPTLSSVHVPTETMGATAVTMLIALSEEKLPQPSKLTVATSLKLRQSSTRKEH</sequence>
<dbReference type="OrthoDB" id="43195at2"/>
<dbReference type="PROSITE" id="PS00356">
    <property type="entry name" value="HTH_LACI_1"/>
    <property type="match status" value="1"/>
</dbReference>
<keyword evidence="6" id="KW-1185">Reference proteome</keyword>
<dbReference type="Pfam" id="PF13377">
    <property type="entry name" value="Peripla_BP_3"/>
    <property type="match status" value="1"/>
</dbReference>
<evidence type="ECO:0000256" key="3">
    <source>
        <dbReference type="ARBA" id="ARBA00023163"/>
    </source>
</evidence>
<organism evidence="5 6">
    <name type="scientific">Lacticaseibacillus manihotivorans DSM 13343 = JCM 12514</name>
    <dbReference type="NCBI Taxonomy" id="1423769"/>
    <lineage>
        <taxon>Bacteria</taxon>
        <taxon>Bacillati</taxon>
        <taxon>Bacillota</taxon>
        <taxon>Bacilli</taxon>
        <taxon>Lactobacillales</taxon>
        <taxon>Lactobacillaceae</taxon>
        <taxon>Lacticaseibacillus</taxon>
    </lineage>
</organism>
<name>A0A0R1RGB2_9LACO</name>
<dbReference type="InterPro" id="IPR000843">
    <property type="entry name" value="HTH_LacI"/>
</dbReference>
<dbReference type="Proteomes" id="UP000051790">
    <property type="component" value="Unassembled WGS sequence"/>
</dbReference>
<comment type="caution">
    <text evidence="5">The sequence shown here is derived from an EMBL/GenBank/DDBJ whole genome shotgun (WGS) entry which is preliminary data.</text>
</comment>
<dbReference type="PANTHER" id="PTHR30146">
    <property type="entry name" value="LACI-RELATED TRANSCRIPTIONAL REPRESSOR"/>
    <property type="match status" value="1"/>
</dbReference>
<evidence type="ECO:0000313" key="5">
    <source>
        <dbReference type="EMBL" id="KRL52619.1"/>
    </source>
</evidence>
<dbReference type="SMART" id="SM00354">
    <property type="entry name" value="HTH_LACI"/>
    <property type="match status" value="1"/>
</dbReference>
<dbReference type="RefSeq" id="WP_056962423.1">
    <property type="nucleotide sequence ID" value="NZ_AZEU01000029.1"/>
</dbReference>
<dbReference type="InterPro" id="IPR010982">
    <property type="entry name" value="Lambda_DNA-bd_dom_sf"/>
</dbReference>
<dbReference type="SUPFAM" id="SSF53822">
    <property type="entry name" value="Periplasmic binding protein-like I"/>
    <property type="match status" value="1"/>
</dbReference>
<evidence type="ECO:0000256" key="1">
    <source>
        <dbReference type="ARBA" id="ARBA00023015"/>
    </source>
</evidence>
<protein>
    <submittedName>
        <fullName evidence="5">Galactose operon repressor</fullName>
    </submittedName>
</protein>
<dbReference type="PANTHER" id="PTHR30146:SF149">
    <property type="entry name" value="HTH-TYPE TRANSCRIPTIONAL REGULATOR EBGR"/>
    <property type="match status" value="1"/>
</dbReference>
<dbReference type="InterPro" id="IPR028082">
    <property type="entry name" value="Peripla_BP_I"/>
</dbReference>
<dbReference type="SUPFAM" id="SSF47413">
    <property type="entry name" value="lambda repressor-like DNA-binding domains"/>
    <property type="match status" value="1"/>
</dbReference>
<dbReference type="GO" id="GO:0003700">
    <property type="term" value="F:DNA-binding transcription factor activity"/>
    <property type="evidence" value="ECO:0007669"/>
    <property type="project" value="TreeGrafter"/>
</dbReference>
<evidence type="ECO:0000256" key="2">
    <source>
        <dbReference type="ARBA" id="ARBA00023125"/>
    </source>
</evidence>
<dbReference type="EMBL" id="AZEU01000029">
    <property type="protein sequence ID" value="KRL52619.1"/>
    <property type="molecule type" value="Genomic_DNA"/>
</dbReference>
<dbReference type="GO" id="GO:0000976">
    <property type="term" value="F:transcription cis-regulatory region binding"/>
    <property type="evidence" value="ECO:0007669"/>
    <property type="project" value="TreeGrafter"/>
</dbReference>
<keyword evidence="1" id="KW-0805">Transcription regulation</keyword>
<dbReference type="PRINTS" id="PR00036">
    <property type="entry name" value="HTHLACI"/>
</dbReference>
<dbReference type="Gene3D" id="1.10.260.40">
    <property type="entry name" value="lambda repressor-like DNA-binding domains"/>
    <property type="match status" value="1"/>
</dbReference>
<dbReference type="InterPro" id="IPR046335">
    <property type="entry name" value="LacI/GalR-like_sensor"/>
</dbReference>
<dbReference type="CDD" id="cd01392">
    <property type="entry name" value="HTH_LacI"/>
    <property type="match status" value="1"/>
</dbReference>